<dbReference type="Gene3D" id="3.40.50.10740">
    <property type="entry name" value="Class I glutamine amidotransferase-like"/>
    <property type="match status" value="1"/>
</dbReference>
<dbReference type="InterPro" id="IPR029062">
    <property type="entry name" value="Class_I_gatase-like"/>
</dbReference>
<sequence>MKIPPYLKKGDTIGIVCPAGFMTVEKATKCIETLKSWGFNVRTGKTLGNQFHYFSGTDEERLHDLQQMLDDKNIQAILCGRGGYGISRIIDDLDFTAFKRNPKWLIGYSDVTILHAHLQRRLKIASLHAPMAGAFNDGGDATEYVQSIRKVLTGKKINYTTNAHDYNVKGEGEGPLVGGNLSIVCHLMGSKSAIDTTNSILFLEDVGEYLYNIDRLFMQLKRAGMLDTLSGLVIGGFTDMKDTVVPFGQKVYDLIKEKIKDYDYPVCFDFPVSHSERNYALKYGAVHKLKVTGTKVILKEAE</sequence>
<accession>A0A931EAZ1</accession>
<dbReference type="PIRSF" id="PIRSF028757">
    <property type="entry name" value="LD-carboxypeptidase"/>
    <property type="match status" value="1"/>
</dbReference>
<dbReference type="Pfam" id="PF17676">
    <property type="entry name" value="Peptidase_S66C"/>
    <property type="match status" value="1"/>
</dbReference>
<dbReference type="InterPro" id="IPR027461">
    <property type="entry name" value="Carboxypeptidase_A_C_sf"/>
</dbReference>
<evidence type="ECO:0000256" key="4">
    <source>
        <dbReference type="ARBA" id="ARBA00022801"/>
    </source>
</evidence>
<evidence type="ECO:0000313" key="9">
    <source>
        <dbReference type="EMBL" id="MBG9377634.1"/>
    </source>
</evidence>
<evidence type="ECO:0000256" key="5">
    <source>
        <dbReference type="ARBA" id="ARBA00022825"/>
    </source>
</evidence>
<dbReference type="GO" id="GO:0006508">
    <property type="term" value="P:proteolysis"/>
    <property type="evidence" value="ECO:0007669"/>
    <property type="project" value="UniProtKB-KW"/>
</dbReference>
<name>A0A931EAZ1_9BACT</name>
<keyword evidence="2" id="KW-0121">Carboxypeptidase</keyword>
<feature type="domain" description="LD-carboxypeptidase C-terminal" evidence="8">
    <location>
        <begin position="173"/>
        <end position="288"/>
    </location>
</feature>
<dbReference type="GO" id="GO:0008236">
    <property type="term" value="F:serine-type peptidase activity"/>
    <property type="evidence" value="ECO:0007669"/>
    <property type="project" value="UniProtKB-KW"/>
</dbReference>
<gene>
    <name evidence="9" type="ORF">I5907_15425</name>
</gene>
<dbReference type="SUPFAM" id="SSF141986">
    <property type="entry name" value="LD-carboxypeptidase A C-terminal domain-like"/>
    <property type="match status" value="1"/>
</dbReference>
<feature type="active site" description="Charge relay system" evidence="6">
    <location>
        <position position="274"/>
    </location>
</feature>
<keyword evidence="5" id="KW-0720">Serine protease</keyword>
<feature type="domain" description="LD-carboxypeptidase N-terminal" evidence="7">
    <location>
        <begin position="13"/>
        <end position="129"/>
    </location>
</feature>
<dbReference type="AlphaFoldDB" id="A0A931EAZ1"/>
<dbReference type="Proteomes" id="UP000628448">
    <property type="component" value="Unassembled WGS sequence"/>
</dbReference>
<dbReference type="Pfam" id="PF02016">
    <property type="entry name" value="Peptidase_S66"/>
    <property type="match status" value="1"/>
</dbReference>
<dbReference type="GO" id="GO:0004180">
    <property type="term" value="F:carboxypeptidase activity"/>
    <property type="evidence" value="ECO:0007669"/>
    <property type="project" value="UniProtKB-KW"/>
</dbReference>
<feature type="active site" description="Nucleophile" evidence="6">
    <location>
        <position position="109"/>
    </location>
</feature>
<dbReference type="InterPro" id="IPR040449">
    <property type="entry name" value="Peptidase_S66_N"/>
</dbReference>
<comment type="caution">
    <text evidence="9">The sequence shown here is derived from an EMBL/GenBank/DDBJ whole genome shotgun (WGS) entry which is preliminary data.</text>
</comment>
<dbReference type="InterPro" id="IPR003507">
    <property type="entry name" value="S66_fam"/>
</dbReference>
<dbReference type="PANTHER" id="PTHR30237:SF2">
    <property type="entry name" value="MUREIN TETRAPEPTIDE CARBOXYPEPTIDASE"/>
    <property type="match status" value="1"/>
</dbReference>
<dbReference type="InterPro" id="IPR027478">
    <property type="entry name" value="LdcA_N"/>
</dbReference>
<evidence type="ECO:0000256" key="2">
    <source>
        <dbReference type="ARBA" id="ARBA00022645"/>
    </source>
</evidence>
<evidence type="ECO:0000256" key="6">
    <source>
        <dbReference type="PIRSR" id="PIRSR028757-1"/>
    </source>
</evidence>
<proteinExistence type="inferred from homology"/>
<comment type="similarity">
    <text evidence="1">Belongs to the peptidase S66 family.</text>
</comment>
<dbReference type="EMBL" id="JADWYR010000002">
    <property type="protein sequence ID" value="MBG9377634.1"/>
    <property type="molecule type" value="Genomic_DNA"/>
</dbReference>
<dbReference type="InterPro" id="IPR040921">
    <property type="entry name" value="Peptidase_S66C"/>
</dbReference>
<keyword evidence="4" id="KW-0378">Hydrolase</keyword>
<reference evidence="9" key="1">
    <citation type="submission" date="2020-11" db="EMBL/GenBank/DDBJ databases">
        <title>Bacterial whole genome sequence for Panacibacter sp. DH6.</title>
        <authorList>
            <person name="Le V."/>
            <person name="Ko S."/>
            <person name="Ahn C.-Y."/>
            <person name="Oh H.-M."/>
        </authorList>
    </citation>
    <scope>NUCLEOTIDE SEQUENCE</scope>
    <source>
        <strain evidence="9">DH6</strain>
    </source>
</reference>
<dbReference type="PANTHER" id="PTHR30237">
    <property type="entry name" value="MURAMOYLTETRAPEPTIDE CARBOXYPEPTIDASE"/>
    <property type="match status" value="1"/>
</dbReference>
<evidence type="ECO:0000259" key="8">
    <source>
        <dbReference type="Pfam" id="PF17676"/>
    </source>
</evidence>
<dbReference type="RefSeq" id="WP_196991707.1">
    <property type="nucleotide sequence ID" value="NZ_JADWYR010000002.1"/>
</dbReference>
<keyword evidence="3" id="KW-0645">Protease</keyword>
<dbReference type="SUPFAM" id="SSF52317">
    <property type="entry name" value="Class I glutamine amidotransferase-like"/>
    <property type="match status" value="1"/>
</dbReference>
<dbReference type="Gene3D" id="3.50.30.60">
    <property type="entry name" value="LD-carboxypeptidase A C-terminal domain-like"/>
    <property type="match status" value="1"/>
</dbReference>
<dbReference type="CDD" id="cd07025">
    <property type="entry name" value="Peptidase_S66"/>
    <property type="match status" value="1"/>
</dbReference>
<evidence type="ECO:0000259" key="7">
    <source>
        <dbReference type="Pfam" id="PF02016"/>
    </source>
</evidence>
<protein>
    <submittedName>
        <fullName evidence="9">LD-carboxypeptidase</fullName>
    </submittedName>
</protein>
<evidence type="ECO:0000256" key="1">
    <source>
        <dbReference type="ARBA" id="ARBA00010233"/>
    </source>
</evidence>
<evidence type="ECO:0000313" key="10">
    <source>
        <dbReference type="Proteomes" id="UP000628448"/>
    </source>
</evidence>
<organism evidence="9 10">
    <name type="scientific">Panacibacter microcysteis</name>
    <dbReference type="NCBI Taxonomy" id="2793269"/>
    <lineage>
        <taxon>Bacteria</taxon>
        <taxon>Pseudomonadati</taxon>
        <taxon>Bacteroidota</taxon>
        <taxon>Chitinophagia</taxon>
        <taxon>Chitinophagales</taxon>
        <taxon>Chitinophagaceae</taxon>
        <taxon>Panacibacter</taxon>
    </lineage>
</organism>
<evidence type="ECO:0000256" key="3">
    <source>
        <dbReference type="ARBA" id="ARBA00022670"/>
    </source>
</evidence>
<keyword evidence="10" id="KW-1185">Reference proteome</keyword>
<feature type="active site" description="Charge relay system" evidence="6">
    <location>
        <position position="204"/>
    </location>
</feature>